<accession>A0A371PW25</accession>
<dbReference type="Proteomes" id="UP000262477">
    <property type="component" value="Unassembled WGS sequence"/>
</dbReference>
<protein>
    <submittedName>
        <fullName evidence="2">Uncharacterized protein</fullName>
    </submittedName>
</protein>
<proteinExistence type="predicted"/>
<feature type="region of interest" description="Disordered" evidence="1">
    <location>
        <begin position="50"/>
        <end position="95"/>
    </location>
</feature>
<dbReference type="AlphaFoldDB" id="A0A371PW25"/>
<gene>
    <name evidence="2" type="ORF">DY245_32265</name>
</gene>
<evidence type="ECO:0000313" key="3">
    <source>
        <dbReference type="Proteomes" id="UP000262477"/>
    </source>
</evidence>
<organism evidence="2 3">
    <name type="scientific">Streptomyces inhibens</name>
    <dbReference type="NCBI Taxonomy" id="2293571"/>
    <lineage>
        <taxon>Bacteria</taxon>
        <taxon>Bacillati</taxon>
        <taxon>Actinomycetota</taxon>
        <taxon>Actinomycetes</taxon>
        <taxon>Kitasatosporales</taxon>
        <taxon>Streptomycetaceae</taxon>
        <taxon>Streptomyces</taxon>
    </lineage>
</organism>
<sequence length="95" mass="9689">MAAAFGGVVAAAVGGGVSWWAGRENASAPASPRPQVRQVVVATDNAEATQVAGHHVPGSRTTHNGETHGDVDQQANIAGQARITQIGGDHDRSDR</sequence>
<keyword evidence="3" id="KW-1185">Reference proteome</keyword>
<evidence type="ECO:0000256" key="1">
    <source>
        <dbReference type="SAM" id="MobiDB-lite"/>
    </source>
</evidence>
<reference evidence="2 3" key="1">
    <citation type="submission" date="2018-08" db="EMBL/GenBank/DDBJ databases">
        <title>Streptomyces NEAU-D10 sp. nov., a novel Actinomycete isolated from soil.</title>
        <authorList>
            <person name="Jin L."/>
        </authorList>
    </citation>
    <scope>NUCLEOTIDE SEQUENCE [LARGE SCALE GENOMIC DNA]</scope>
    <source>
        <strain evidence="2 3">NEAU-D10</strain>
    </source>
</reference>
<evidence type="ECO:0000313" key="2">
    <source>
        <dbReference type="EMBL" id="REK86441.1"/>
    </source>
</evidence>
<dbReference type="EMBL" id="QUAC01000247">
    <property type="protein sequence ID" value="REK86441.1"/>
    <property type="molecule type" value="Genomic_DNA"/>
</dbReference>
<name>A0A371PW25_STRIH</name>
<comment type="caution">
    <text evidence="2">The sequence shown here is derived from an EMBL/GenBank/DDBJ whole genome shotgun (WGS) entry which is preliminary data.</text>
</comment>